<dbReference type="PROSITE" id="PS50110">
    <property type="entry name" value="RESPONSE_REGULATORY"/>
    <property type="match status" value="1"/>
</dbReference>
<reference evidence="3" key="1">
    <citation type="submission" date="2020-09" db="EMBL/GenBank/DDBJ databases">
        <title>Pelobacter alkaliphilus sp. nov., a novel anaerobic arsenate-reducing bacterium from terrestrial mud volcano.</title>
        <authorList>
            <person name="Khomyakova M.A."/>
            <person name="Merkel A.Y."/>
            <person name="Slobodkin A.I."/>
        </authorList>
    </citation>
    <scope>NUCLEOTIDE SEQUENCE</scope>
    <source>
        <strain evidence="3">M08fum</strain>
    </source>
</reference>
<evidence type="ECO:0000256" key="1">
    <source>
        <dbReference type="PROSITE-ProRule" id="PRU00169"/>
    </source>
</evidence>
<keyword evidence="4" id="KW-1185">Reference proteome</keyword>
<dbReference type="PANTHER" id="PTHR44520">
    <property type="entry name" value="RESPONSE REGULATOR RCP1-RELATED"/>
    <property type="match status" value="1"/>
</dbReference>
<proteinExistence type="predicted"/>
<dbReference type="CDD" id="cd17557">
    <property type="entry name" value="REC_Rcp-like"/>
    <property type="match status" value="1"/>
</dbReference>
<dbReference type="SMART" id="SM00448">
    <property type="entry name" value="REC"/>
    <property type="match status" value="1"/>
</dbReference>
<organism evidence="3 4">
    <name type="scientific">Pelovirga terrestris</name>
    <dbReference type="NCBI Taxonomy" id="2771352"/>
    <lineage>
        <taxon>Bacteria</taxon>
        <taxon>Pseudomonadati</taxon>
        <taxon>Thermodesulfobacteriota</taxon>
        <taxon>Desulfuromonadia</taxon>
        <taxon>Geobacterales</taxon>
        <taxon>Geobacteraceae</taxon>
        <taxon>Pelovirga</taxon>
    </lineage>
</organism>
<evidence type="ECO:0000313" key="4">
    <source>
        <dbReference type="Proteomes" id="UP000632828"/>
    </source>
</evidence>
<name>A0A8J6ULU5_9BACT</name>
<accession>A0A8J6ULU5</accession>
<keyword evidence="1" id="KW-0597">Phosphoprotein</keyword>
<gene>
    <name evidence="3" type="ORF">ICT70_14335</name>
</gene>
<dbReference type="Gene3D" id="3.40.50.2300">
    <property type="match status" value="1"/>
</dbReference>
<feature type="domain" description="Response regulatory" evidence="2">
    <location>
        <begin position="8"/>
        <end position="136"/>
    </location>
</feature>
<dbReference type="SUPFAM" id="SSF52172">
    <property type="entry name" value="CheY-like"/>
    <property type="match status" value="1"/>
</dbReference>
<feature type="modified residue" description="4-aspartylphosphate" evidence="1">
    <location>
        <position position="69"/>
    </location>
</feature>
<dbReference type="RefSeq" id="WP_191157825.1">
    <property type="nucleotide sequence ID" value="NZ_JACWUN010000023.1"/>
</dbReference>
<dbReference type="EMBL" id="JACWUN010000023">
    <property type="protein sequence ID" value="MBD1401837.1"/>
    <property type="molecule type" value="Genomic_DNA"/>
</dbReference>
<dbReference type="InterPro" id="IPR001789">
    <property type="entry name" value="Sig_transdc_resp-reg_receiver"/>
</dbReference>
<evidence type="ECO:0000313" key="3">
    <source>
        <dbReference type="EMBL" id="MBD1401837.1"/>
    </source>
</evidence>
<comment type="caution">
    <text evidence="3">The sequence shown here is derived from an EMBL/GenBank/DDBJ whole genome shotgun (WGS) entry which is preliminary data.</text>
</comment>
<dbReference type="InterPro" id="IPR011006">
    <property type="entry name" value="CheY-like_superfamily"/>
</dbReference>
<protein>
    <submittedName>
        <fullName evidence="3">Response regulator</fullName>
    </submittedName>
</protein>
<sequence>MTNKKTRVILHAEDDPAHATIVEIALQRILGDVLLQQVDDGRAALDYLYRRGPFKNPAVSPRPDLILLDLRMPDVSGLEVLAIVKRDPELQAIPVVVLTTSSNEKDRSEARACGVDEYLTKPVDFNMFVHMIGEICVAWLQR</sequence>
<dbReference type="GO" id="GO:0000160">
    <property type="term" value="P:phosphorelay signal transduction system"/>
    <property type="evidence" value="ECO:0007669"/>
    <property type="project" value="InterPro"/>
</dbReference>
<dbReference type="AlphaFoldDB" id="A0A8J6ULU5"/>
<dbReference type="Pfam" id="PF00072">
    <property type="entry name" value="Response_reg"/>
    <property type="match status" value="1"/>
</dbReference>
<dbReference type="PANTHER" id="PTHR44520:SF1">
    <property type="entry name" value="TWO-COMPONENT SYSTEM REGULATORY PROTEIN"/>
    <property type="match status" value="1"/>
</dbReference>
<evidence type="ECO:0000259" key="2">
    <source>
        <dbReference type="PROSITE" id="PS50110"/>
    </source>
</evidence>
<dbReference type="InterPro" id="IPR052893">
    <property type="entry name" value="TCS_response_regulator"/>
</dbReference>
<dbReference type="Proteomes" id="UP000632828">
    <property type="component" value="Unassembled WGS sequence"/>
</dbReference>